<protein>
    <submittedName>
        <fullName evidence="3">IS5 family transposase</fullName>
    </submittedName>
</protein>
<dbReference type="NCBIfam" id="NF033580">
    <property type="entry name" value="transpos_IS5_3"/>
    <property type="match status" value="1"/>
</dbReference>
<evidence type="ECO:0000313" key="3">
    <source>
        <dbReference type="EMBL" id="TXC88870.1"/>
    </source>
</evidence>
<dbReference type="Proteomes" id="UP000321776">
    <property type="component" value="Unassembled WGS sequence"/>
</dbReference>
<name>A0A5C6VV84_9BURK</name>
<accession>A0A5C6VV84</accession>
<proteinExistence type="predicted"/>
<comment type="caution">
    <text evidence="3">The sequence shown here is derived from an EMBL/GenBank/DDBJ whole genome shotgun (WGS) entry which is preliminary data.</text>
</comment>
<dbReference type="PANTHER" id="PTHR30007:SF1">
    <property type="entry name" value="BLR1914 PROTEIN"/>
    <property type="match status" value="1"/>
</dbReference>
<gene>
    <name evidence="3" type="ORF">FRZ40_15475</name>
</gene>
<reference evidence="3 4" key="1">
    <citation type="journal article" date="2018" name="Int. J. Syst. Evol. Microbiol.">
        <title>Paraburkholderia azotifigens sp. nov., a nitrogen-fixing bacterium isolated from paddy soil.</title>
        <authorList>
            <person name="Choi G.M."/>
            <person name="Im W.T."/>
        </authorList>
    </citation>
    <scope>NUCLEOTIDE SEQUENCE [LARGE SCALE GENOMIC DNA]</scope>
    <source>
        <strain evidence="3 4">NF 2-5-3</strain>
    </source>
</reference>
<dbReference type="RefSeq" id="WP_094297401.1">
    <property type="nucleotide sequence ID" value="NZ_VOQS01000001.1"/>
</dbReference>
<dbReference type="Pfam" id="PF13340">
    <property type="entry name" value="DUF4096"/>
    <property type="match status" value="1"/>
</dbReference>
<feature type="domain" description="Insertion element IS402-like" evidence="2">
    <location>
        <begin position="6"/>
        <end position="85"/>
    </location>
</feature>
<dbReference type="InterPro" id="IPR025161">
    <property type="entry name" value="IS402-like_dom"/>
</dbReference>
<evidence type="ECO:0000259" key="2">
    <source>
        <dbReference type="Pfam" id="PF13340"/>
    </source>
</evidence>
<dbReference type="InterPro" id="IPR002559">
    <property type="entry name" value="Transposase_11"/>
</dbReference>
<dbReference type="EMBL" id="VOQS01000001">
    <property type="protein sequence ID" value="TXC88870.1"/>
    <property type="molecule type" value="Genomic_DNA"/>
</dbReference>
<organism evidence="3 4">
    <name type="scientific">Paraburkholderia azotifigens</name>
    <dbReference type="NCBI Taxonomy" id="2057004"/>
    <lineage>
        <taxon>Bacteria</taxon>
        <taxon>Pseudomonadati</taxon>
        <taxon>Pseudomonadota</taxon>
        <taxon>Betaproteobacteria</taxon>
        <taxon>Burkholderiales</taxon>
        <taxon>Burkholderiaceae</taxon>
        <taxon>Paraburkholderia</taxon>
    </lineage>
</organism>
<dbReference type="GO" id="GO:0006313">
    <property type="term" value="P:DNA transposition"/>
    <property type="evidence" value="ECO:0007669"/>
    <property type="project" value="InterPro"/>
</dbReference>
<dbReference type="AlphaFoldDB" id="A0A5C6VV84"/>
<sequence length="270" mass="30714">MAKPILDDELWALIEPLLPPPKPRRSRYPGRKPLDDRAMLTGILFILQTGLRWDLLPREMGCGSGMSCWRRLRDWQTAGVWDRLHEVLLARLREAEQIDWSRVVVDSSSIRAVGAGPKTGPNPTDRARPGSKHHLITEAQGIPLAVILTGANRHDVTQLHALVDAIPPIAGKRGRPLSKPRIVQGDRGYDHDKYRRPLHAAGIATEIARRGQPHGSGLGKTRWVVERTISWLHNFRRLRIRFERLAFIHEAFMKLACCIICWRKLKNSFC</sequence>
<evidence type="ECO:0000313" key="4">
    <source>
        <dbReference type="Proteomes" id="UP000321776"/>
    </source>
</evidence>
<feature type="domain" description="Transposase IS4-like" evidence="1">
    <location>
        <begin position="102"/>
        <end position="260"/>
    </location>
</feature>
<dbReference type="GO" id="GO:0003677">
    <property type="term" value="F:DNA binding"/>
    <property type="evidence" value="ECO:0007669"/>
    <property type="project" value="InterPro"/>
</dbReference>
<dbReference type="GO" id="GO:0004803">
    <property type="term" value="F:transposase activity"/>
    <property type="evidence" value="ECO:0007669"/>
    <property type="project" value="InterPro"/>
</dbReference>
<dbReference type="PANTHER" id="PTHR30007">
    <property type="entry name" value="PHP DOMAIN PROTEIN"/>
    <property type="match status" value="1"/>
</dbReference>
<evidence type="ECO:0000259" key="1">
    <source>
        <dbReference type="Pfam" id="PF01609"/>
    </source>
</evidence>
<dbReference type="Pfam" id="PF01609">
    <property type="entry name" value="DDE_Tnp_1"/>
    <property type="match status" value="1"/>
</dbReference>